<gene>
    <name evidence="14" type="ordered locus">Ccel_1137</name>
</gene>
<keyword evidence="10" id="KW-0902">Two-component regulatory system</keyword>
<dbReference type="GO" id="GO:0005524">
    <property type="term" value="F:ATP binding"/>
    <property type="evidence" value="ECO:0007669"/>
    <property type="project" value="UniProtKB-KW"/>
</dbReference>
<keyword evidence="11 12" id="KW-0472">Membrane</keyword>
<dbReference type="SMART" id="SM00304">
    <property type="entry name" value="HAMP"/>
    <property type="match status" value="1"/>
</dbReference>
<evidence type="ECO:0000313" key="14">
    <source>
        <dbReference type="EMBL" id="ACL75494.1"/>
    </source>
</evidence>
<dbReference type="InterPro" id="IPR010559">
    <property type="entry name" value="Sig_transdc_His_kin_internal"/>
</dbReference>
<keyword evidence="7" id="KW-0418">Kinase</keyword>
<dbReference type="Gene3D" id="6.10.340.10">
    <property type="match status" value="1"/>
</dbReference>
<dbReference type="SUPFAM" id="SSF55874">
    <property type="entry name" value="ATPase domain of HSP90 chaperone/DNA topoisomerase II/histidine kinase"/>
    <property type="match status" value="1"/>
</dbReference>
<dbReference type="AlphaFoldDB" id="B8HZZ4"/>
<dbReference type="GO" id="GO:0000155">
    <property type="term" value="F:phosphorelay sensor kinase activity"/>
    <property type="evidence" value="ECO:0007669"/>
    <property type="project" value="InterPro"/>
</dbReference>
<evidence type="ECO:0000256" key="11">
    <source>
        <dbReference type="ARBA" id="ARBA00023136"/>
    </source>
</evidence>
<name>B8HZZ4_RUMCH</name>
<evidence type="ECO:0000256" key="4">
    <source>
        <dbReference type="ARBA" id="ARBA00022679"/>
    </source>
</evidence>
<dbReference type="STRING" id="394503.Ccel_1137"/>
<reference evidence="14 15" key="1">
    <citation type="submission" date="2009-01" db="EMBL/GenBank/DDBJ databases">
        <title>Complete sequence of Clostridium cellulolyticum H10.</title>
        <authorList>
            <consortium name="US DOE Joint Genome Institute"/>
            <person name="Lucas S."/>
            <person name="Copeland A."/>
            <person name="Lapidus A."/>
            <person name="Glavina del Rio T."/>
            <person name="Dalin E."/>
            <person name="Tice H."/>
            <person name="Bruce D."/>
            <person name="Goodwin L."/>
            <person name="Pitluck S."/>
            <person name="Chertkov O."/>
            <person name="Saunders E."/>
            <person name="Brettin T."/>
            <person name="Detter J.C."/>
            <person name="Han C."/>
            <person name="Larimer F."/>
            <person name="Land M."/>
            <person name="Hauser L."/>
            <person name="Kyrpides N."/>
            <person name="Ivanova N."/>
            <person name="Zhou J."/>
            <person name="Richardson P."/>
        </authorList>
    </citation>
    <scope>NUCLEOTIDE SEQUENCE [LARGE SCALE GENOMIC DNA]</scope>
    <source>
        <strain evidence="15">ATCC 35319 / DSM 5812 / JCM 6584 / H10</strain>
    </source>
</reference>
<evidence type="ECO:0000256" key="10">
    <source>
        <dbReference type="ARBA" id="ARBA00023012"/>
    </source>
</evidence>
<dbReference type="InterPro" id="IPR033479">
    <property type="entry name" value="dCache_1"/>
</dbReference>
<keyword evidence="4" id="KW-0808">Transferase</keyword>
<keyword evidence="6" id="KW-0547">Nucleotide-binding</keyword>
<dbReference type="InterPro" id="IPR003660">
    <property type="entry name" value="HAMP_dom"/>
</dbReference>
<sequence>MTGEDMKNWLLQSVKKTIRNLTFRSKITYFLVITICITVLIVVACSYNITSRSIKEQAKNMTMQQLEQNTLNLEDYLKNIESTPDNIVNDKSLQEYLSNPDKDNLEFTAKVDDVYKLMSNILGSKRNILYVYVYKLLNGKELYLGPTKAGNKSDFSTGLQYISKNDITGSPMRTSFRKDPVINKEYTLSIYQPIFDVYRIRRPIGILGISVSEDVVARFYSHINTNLPLETFIMDGNGIIISHIDKSRIYSDAGLKNMVHKQDGAKEINGKLVVCKYVKDWDWYVIGTLPIDYLLRDNNVMLLAILIIVVITLIVGIFISYGFSKHLFKPFDELIYRMSMVSTGDMETRISFPTYGPDFQQVSQGFNIMVEHIDELMKKIYEEQRQLKEIEFKALQSQINPHFLYNTLESIHWQALLYGHHDISTMVKALAGFYRISLSKGEDIIPLKNESEHVENYMTIQEIRYKDKMESYIDIPEEFYDVKIPKMILQPLVENAIYHGLRGRKAKGFIKITAERDGDDIIVKTIDNGTGMTVDQICKLNQTLEDNDPSVGYGVRNVHRRIKLFLGSPYGLYYESNEYGGVTVNVRLRSEIHKNGG</sequence>
<evidence type="ECO:0000256" key="8">
    <source>
        <dbReference type="ARBA" id="ARBA00022840"/>
    </source>
</evidence>
<dbReference type="KEGG" id="cce:Ccel_1137"/>
<keyword evidence="3" id="KW-0597">Phosphoprotein</keyword>
<accession>B8HZZ4</accession>
<comment type="subcellular location">
    <subcellularLocation>
        <location evidence="1">Cell membrane</location>
        <topology evidence="1">Multi-pass membrane protein</topology>
    </subcellularLocation>
</comment>
<dbReference type="GO" id="GO:0005886">
    <property type="term" value="C:plasma membrane"/>
    <property type="evidence" value="ECO:0007669"/>
    <property type="project" value="UniProtKB-SubCell"/>
</dbReference>
<dbReference type="Proteomes" id="UP000001349">
    <property type="component" value="Chromosome"/>
</dbReference>
<evidence type="ECO:0000256" key="5">
    <source>
        <dbReference type="ARBA" id="ARBA00022692"/>
    </source>
</evidence>
<keyword evidence="2" id="KW-1003">Cell membrane</keyword>
<feature type="transmembrane region" description="Helical" evidence="12">
    <location>
        <begin position="27"/>
        <end position="49"/>
    </location>
</feature>
<dbReference type="Gene3D" id="3.30.450.20">
    <property type="entry name" value="PAS domain"/>
    <property type="match status" value="1"/>
</dbReference>
<dbReference type="PROSITE" id="PS50885">
    <property type="entry name" value="HAMP"/>
    <property type="match status" value="1"/>
</dbReference>
<protein>
    <submittedName>
        <fullName evidence="14">Putative sensor with HAMP domain</fullName>
    </submittedName>
</protein>
<evidence type="ECO:0000259" key="13">
    <source>
        <dbReference type="PROSITE" id="PS50885"/>
    </source>
</evidence>
<dbReference type="InterPro" id="IPR050640">
    <property type="entry name" value="Bact_2-comp_sensor_kinase"/>
</dbReference>
<dbReference type="InterPro" id="IPR036890">
    <property type="entry name" value="HATPase_C_sf"/>
</dbReference>
<dbReference type="Pfam" id="PF02518">
    <property type="entry name" value="HATPase_c"/>
    <property type="match status" value="1"/>
</dbReference>
<dbReference type="Gene3D" id="3.30.565.10">
    <property type="entry name" value="Histidine kinase-like ATPase, C-terminal domain"/>
    <property type="match status" value="1"/>
</dbReference>
<dbReference type="Pfam" id="PF02743">
    <property type="entry name" value="dCache_1"/>
    <property type="match status" value="1"/>
</dbReference>
<feature type="domain" description="HAMP" evidence="13">
    <location>
        <begin position="325"/>
        <end position="378"/>
    </location>
</feature>
<dbReference type="HOGENOM" id="CLU_020473_6_1_9"/>
<evidence type="ECO:0000256" key="1">
    <source>
        <dbReference type="ARBA" id="ARBA00004651"/>
    </source>
</evidence>
<evidence type="ECO:0000256" key="12">
    <source>
        <dbReference type="SAM" id="Phobius"/>
    </source>
</evidence>
<evidence type="ECO:0000256" key="2">
    <source>
        <dbReference type="ARBA" id="ARBA00022475"/>
    </source>
</evidence>
<dbReference type="EMBL" id="CP001348">
    <property type="protein sequence ID" value="ACL75494.1"/>
    <property type="molecule type" value="Genomic_DNA"/>
</dbReference>
<dbReference type="Pfam" id="PF06580">
    <property type="entry name" value="His_kinase"/>
    <property type="match status" value="1"/>
</dbReference>
<organism evidence="14 15">
    <name type="scientific">Ruminiclostridium cellulolyticum (strain ATCC 35319 / DSM 5812 / JCM 6584 / H10)</name>
    <name type="common">Clostridium cellulolyticum</name>
    <dbReference type="NCBI Taxonomy" id="394503"/>
    <lineage>
        <taxon>Bacteria</taxon>
        <taxon>Bacillati</taxon>
        <taxon>Bacillota</taxon>
        <taxon>Clostridia</taxon>
        <taxon>Eubacteriales</taxon>
        <taxon>Oscillospiraceae</taxon>
        <taxon>Ruminiclostridium</taxon>
    </lineage>
</organism>
<keyword evidence="15" id="KW-1185">Reference proteome</keyword>
<evidence type="ECO:0000256" key="3">
    <source>
        <dbReference type="ARBA" id="ARBA00022553"/>
    </source>
</evidence>
<dbReference type="eggNOG" id="COG2972">
    <property type="taxonomic scope" value="Bacteria"/>
</dbReference>
<evidence type="ECO:0000256" key="6">
    <source>
        <dbReference type="ARBA" id="ARBA00022741"/>
    </source>
</evidence>
<dbReference type="PANTHER" id="PTHR34220">
    <property type="entry name" value="SENSOR HISTIDINE KINASE YPDA"/>
    <property type="match status" value="1"/>
</dbReference>
<evidence type="ECO:0000256" key="9">
    <source>
        <dbReference type="ARBA" id="ARBA00022989"/>
    </source>
</evidence>
<feature type="transmembrane region" description="Helical" evidence="12">
    <location>
        <begin position="300"/>
        <end position="323"/>
    </location>
</feature>
<keyword evidence="9 12" id="KW-1133">Transmembrane helix</keyword>
<proteinExistence type="predicted"/>
<keyword evidence="5 12" id="KW-0812">Transmembrane</keyword>
<evidence type="ECO:0000313" key="15">
    <source>
        <dbReference type="Proteomes" id="UP000001349"/>
    </source>
</evidence>
<dbReference type="PANTHER" id="PTHR34220:SF11">
    <property type="entry name" value="SENSOR PROTEIN KINASE HPTS"/>
    <property type="match status" value="1"/>
</dbReference>
<keyword evidence="8" id="KW-0067">ATP-binding</keyword>
<dbReference type="InterPro" id="IPR003594">
    <property type="entry name" value="HATPase_dom"/>
</dbReference>
<evidence type="ECO:0000256" key="7">
    <source>
        <dbReference type="ARBA" id="ARBA00022777"/>
    </source>
</evidence>